<reference evidence="3 4" key="1">
    <citation type="journal article" date="2014" name="Nat. Commun.">
        <title>Klebsormidium flaccidum genome reveals primary factors for plant terrestrial adaptation.</title>
        <authorList>
            <person name="Hori K."/>
            <person name="Maruyama F."/>
            <person name="Fujisawa T."/>
            <person name="Togashi T."/>
            <person name="Yamamoto N."/>
            <person name="Seo M."/>
            <person name="Sato S."/>
            <person name="Yamada T."/>
            <person name="Mori H."/>
            <person name="Tajima N."/>
            <person name="Moriyama T."/>
            <person name="Ikeuchi M."/>
            <person name="Watanabe M."/>
            <person name="Wada H."/>
            <person name="Kobayashi K."/>
            <person name="Saito M."/>
            <person name="Masuda T."/>
            <person name="Sasaki-Sekimoto Y."/>
            <person name="Mashiguchi K."/>
            <person name="Awai K."/>
            <person name="Shimojima M."/>
            <person name="Masuda S."/>
            <person name="Iwai M."/>
            <person name="Nobusawa T."/>
            <person name="Narise T."/>
            <person name="Kondo S."/>
            <person name="Saito H."/>
            <person name="Sato R."/>
            <person name="Murakawa M."/>
            <person name="Ihara Y."/>
            <person name="Oshima-Yamada Y."/>
            <person name="Ohtaka K."/>
            <person name="Satoh M."/>
            <person name="Sonobe K."/>
            <person name="Ishii M."/>
            <person name="Ohtani R."/>
            <person name="Kanamori-Sato M."/>
            <person name="Honoki R."/>
            <person name="Miyazaki D."/>
            <person name="Mochizuki H."/>
            <person name="Umetsu J."/>
            <person name="Higashi K."/>
            <person name="Shibata D."/>
            <person name="Kamiya Y."/>
            <person name="Sato N."/>
            <person name="Nakamura Y."/>
            <person name="Tabata S."/>
            <person name="Ida S."/>
            <person name="Kurokawa K."/>
            <person name="Ohta H."/>
        </authorList>
    </citation>
    <scope>NUCLEOTIDE SEQUENCE [LARGE SCALE GENOMIC DNA]</scope>
    <source>
        <strain evidence="3 4">NIES-2285</strain>
    </source>
</reference>
<feature type="compositionally biased region" description="Polar residues" evidence="1">
    <location>
        <begin position="19"/>
        <end position="32"/>
    </location>
</feature>
<dbReference type="Pfam" id="PF06017">
    <property type="entry name" value="Myosin_TH1"/>
    <property type="match status" value="1"/>
</dbReference>
<dbReference type="PROSITE" id="PS51757">
    <property type="entry name" value="TH1"/>
    <property type="match status" value="1"/>
</dbReference>
<dbReference type="OrthoDB" id="6108017at2759"/>
<feature type="domain" description="TH1" evidence="2">
    <location>
        <begin position="39"/>
        <end position="211"/>
    </location>
</feature>
<protein>
    <recommendedName>
        <fullName evidence="2">TH1 domain-containing protein</fullName>
    </recommendedName>
</protein>
<feature type="region of interest" description="Disordered" evidence="1">
    <location>
        <begin position="1"/>
        <end position="32"/>
    </location>
</feature>
<dbReference type="GO" id="GO:0003774">
    <property type="term" value="F:cytoskeletal motor activity"/>
    <property type="evidence" value="ECO:0007669"/>
    <property type="project" value="InterPro"/>
</dbReference>
<proteinExistence type="predicted"/>
<dbReference type="EMBL" id="DF237175">
    <property type="protein sequence ID" value="GAQ85261.1"/>
    <property type="molecule type" value="Genomic_DNA"/>
</dbReference>
<name>A0A1Y1I7Z1_KLENI</name>
<evidence type="ECO:0000313" key="4">
    <source>
        <dbReference type="Proteomes" id="UP000054558"/>
    </source>
</evidence>
<dbReference type="InterPro" id="IPR010926">
    <property type="entry name" value="Myosin_TH1"/>
</dbReference>
<dbReference type="PANTHER" id="PTHR34969">
    <property type="entry name" value="OS01G0621700 PROTEIN"/>
    <property type="match status" value="1"/>
</dbReference>
<dbReference type="OMA" id="RITHKAK"/>
<accession>A0A1Y1I7Z1</accession>
<dbReference type="Proteomes" id="UP000054558">
    <property type="component" value="Unassembled WGS sequence"/>
</dbReference>
<evidence type="ECO:0000259" key="2">
    <source>
        <dbReference type="PROSITE" id="PS51757"/>
    </source>
</evidence>
<gene>
    <name evidence="3" type="ORF">KFL_002260170</name>
</gene>
<dbReference type="AlphaFoldDB" id="A0A1Y1I7Z1"/>
<feature type="compositionally biased region" description="Basic and acidic residues" evidence="1">
    <location>
        <begin position="1"/>
        <end position="12"/>
    </location>
</feature>
<dbReference type="GO" id="GO:0016459">
    <property type="term" value="C:myosin complex"/>
    <property type="evidence" value="ECO:0007669"/>
    <property type="project" value="InterPro"/>
</dbReference>
<organism evidence="3 4">
    <name type="scientific">Klebsormidium nitens</name>
    <name type="common">Green alga</name>
    <name type="synonym">Ulothrix nitens</name>
    <dbReference type="NCBI Taxonomy" id="105231"/>
    <lineage>
        <taxon>Eukaryota</taxon>
        <taxon>Viridiplantae</taxon>
        <taxon>Streptophyta</taxon>
        <taxon>Klebsormidiophyceae</taxon>
        <taxon>Klebsormidiales</taxon>
        <taxon>Klebsormidiaceae</taxon>
        <taxon>Klebsormidium</taxon>
    </lineage>
</organism>
<evidence type="ECO:0000313" key="3">
    <source>
        <dbReference type="EMBL" id="GAQ85261.1"/>
    </source>
</evidence>
<dbReference type="PANTHER" id="PTHR34969:SF1">
    <property type="entry name" value="TH1 DOMAIN-CONTAINING PROTEIN"/>
    <property type="match status" value="1"/>
</dbReference>
<sequence>MQQTKGAEEKGPAELPRPQSGSGATTGASKTQEPFLGVKVRRRSSLNKVFQGDYLELNGNATVLKLLSKHGDKAVLFADTVIKVDRKFRMQKRLILITDVALYILETDSFRVKRRISLDTLESLRLSELNDNFFAVIIPAEYDYLLASTRKTEIVTVLLEATRKLTGRNVSVKFGNSFEYNIDSETVRQVVFKQVDGNVSTKFSDSRIQQS</sequence>
<evidence type="ECO:0000256" key="1">
    <source>
        <dbReference type="SAM" id="MobiDB-lite"/>
    </source>
</evidence>
<keyword evidence="4" id="KW-1185">Reference proteome</keyword>